<dbReference type="EMBL" id="CP013110">
    <property type="protein sequence ID" value="APG95717.1"/>
    <property type="molecule type" value="Genomic_DNA"/>
</dbReference>
<geneLocation type="plasmid" evidence="2 3">
    <name>C</name>
</geneLocation>
<protein>
    <submittedName>
        <fullName evidence="2">Uncharacterized protein</fullName>
    </submittedName>
</protein>
<evidence type="ECO:0000313" key="3">
    <source>
        <dbReference type="Proteomes" id="UP000182306"/>
    </source>
</evidence>
<sequence>MVLTRKGFGKDRLRFDGSRETIPQSDFAKMESKWTGTT</sequence>
<evidence type="ECO:0000256" key="1">
    <source>
        <dbReference type="SAM" id="MobiDB-lite"/>
    </source>
</evidence>
<dbReference type="KEGG" id="same:SAMCFNEI73_pC2019"/>
<accession>A0A1L3M035</accession>
<dbReference type="AlphaFoldDB" id="A0A1L3M035"/>
<reference evidence="2 3" key="1">
    <citation type="submission" date="2015-10" db="EMBL/GenBank/DDBJ databases">
        <title>Genomic differences between typical nodule nitrogen-fixing rhizobial strains and those coming from bean seeds.</title>
        <authorList>
            <person name="Peralta H."/>
            <person name="Aguilar-Vera A."/>
            <person name="Diaz R."/>
            <person name="Mora Y."/>
            <person name="Martinez-Batallar G."/>
            <person name="Salazar E."/>
            <person name="Vargas-Lagunas C."/>
            <person name="Encarnacion S."/>
            <person name="Girard L."/>
            <person name="Mora J."/>
        </authorList>
    </citation>
    <scope>NUCLEOTIDE SEQUENCE [LARGE SCALE GENOMIC DNA]</scope>
    <source>
        <strain evidence="2 3">CFNEI 73</strain>
        <plasmid evidence="2 3">C</plasmid>
    </source>
</reference>
<keyword evidence="3" id="KW-1185">Reference proteome</keyword>
<proteinExistence type="predicted"/>
<name>A0A1L3M035_9HYPH</name>
<organism evidence="2 3">
    <name type="scientific">Sinorhizobium americanum</name>
    <dbReference type="NCBI Taxonomy" id="194963"/>
    <lineage>
        <taxon>Bacteria</taxon>
        <taxon>Pseudomonadati</taxon>
        <taxon>Pseudomonadota</taxon>
        <taxon>Alphaproteobacteria</taxon>
        <taxon>Hyphomicrobiales</taxon>
        <taxon>Rhizobiaceae</taxon>
        <taxon>Sinorhizobium/Ensifer group</taxon>
        <taxon>Sinorhizobium</taxon>
    </lineage>
</organism>
<evidence type="ECO:0000313" key="2">
    <source>
        <dbReference type="EMBL" id="APG95717.1"/>
    </source>
</evidence>
<feature type="region of interest" description="Disordered" evidence="1">
    <location>
        <begin position="15"/>
        <end position="38"/>
    </location>
</feature>
<gene>
    <name evidence="2" type="ORF">SAMCFNEI73_pC2019</name>
</gene>
<dbReference type="Proteomes" id="UP000182306">
    <property type="component" value="Plasmid C"/>
</dbReference>
<keyword evidence="2" id="KW-0614">Plasmid</keyword>